<accession>A0A4V1LGN1</accession>
<protein>
    <submittedName>
        <fullName evidence="2">Uncharacterized protein</fullName>
    </submittedName>
</protein>
<organism evidence="2 3">
    <name type="scientific">Anaerobacillus alkaliphilus</name>
    <dbReference type="NCBI Taxonomy" id="1548597"/>
    <lineage>
        <taxon>Bacteria</taxon>
        <taxon>Bacillati</taxon>
        <taxon>Bacillota</taxon>
        <taxon>Bacilli</taxon>
        <taxon>Bacillales</taxon>
        <taxon>Bacillaceae</taxon>
        <taxon>Anaerobacillus</taxon>
    </lineage>
</organism>
<dbReference type="RefSeq" id="WP_129077492.1">
    <property type="nucleotide sequence ID" value="NZ_QOUX01000025.1"/>
</dbReference>
<keyword evidence="1" id="KW-0175">Coiled coil</keyword>
<evidence type="ECO:0000256" key="1">
    <source>
        <dbReference type="SAM" id="Coils"/>
    </source>
</evidence>
<reference evidence="2 3" key="1">
    <citation type="journal article" date="2019" name="Int. J. Syst. Evol. Microbiol.">
        <title>Anaerobacillus alkaliphilus sp. nov., a novel alkaliphilic and moderately halophilic bacterium.</title>
        <authorList>
            <person name="Borsodi A.K."/>
            <person name="Aszalos J.M."/>
            <person name="Bihari P."/>
            <person name="Nagy I."/>
            <person name="Schumann P."/>
            <person name="Sproer C."/>
            <person name="Kovacs A.L."/>
            <person name="Boka K."/>
            <person name="Dobosy P."/>
            <person name="Ovari M."/>
            <person name="Szili-Kovacs T."/>
            <person name="Toth E."/>
        </authorList>
    </citation>
    <scope>NUCLEOTIDE SEQUENCE [LARGE SCALE GENOMIC DNA]</scope>
    <source>
        <strain evidence="2 3">B16-10</strain>
    </source>
</reference>
<proteinExistence type="predicted"/>
<evidence type="ECO:0000313" key="2">
    <source>
        <dbReference type="EMBL" id="RXJ02388.1"/>
    </source>
</evidence>
<dbReference type="InterPro" id="IPR019673">
    <property type="entry name" value="Spore_germination_GerPC"/>
</dbReference>
<name>A0A4V1LGN1_9BACI</name>
<evidence type="ECO:0000313" key="3">
    <source>
        <dbReference type="Proteomes" id="UP000290649"/>
    </source>
</evidence>
<dbReference type="AlphaFoldDB" id="A0A4V1LGN1"/>
<keyword evidence="3" id="KW-1185">Reference proteome</keyword>
<dbReference type="OrthoDB" id="2991331at2"/>
<dbReference type="Pfam" id="PF10737">
    <property type="entry name" value="GerPC"/>
    <property type="match status" value="1"/>
</dbReference>
<dbReference type="Proteomes" id="UP000290649">
    <property type="component" value="Unassembled WGS sequence"/>
</dbReference>
<sequence>MYYYQWPYFYYYNQQPCYWGCTDRSQCKFKQQHQQYAPTYMDQQYVDPAYYQQYMDAEQFYMENQVKDTNIENKKEINPEQINQIKPVPVKNDYAHQVITKLENLQNKLEEMEKENEELKEKVQNIKPINIENINYKIQELTVEELSGSLNIGLSALTDAENLKKLLEEKGEIKFNDLDTEAMENMEEMEDFNGA</sequence>
<dbReference type="EMBL" id="QOUX01000025">
    <property type="protein sequence ID" value="RXJ02388.1"/>
    <property type="molecule type" value="Genomic_DNA"/>
</dbReference>
<feature type="coiled-coil region" evidence="1">
    <location>
        <begin position="95"/>
        <end position="129"/>
    </location>
</feature>
<gene>
    <name evidence="2" type="ORF">DS745_06705</name>
</gene>
<comment type="caution">
    <text evidence="2">The sequence shown here is derived from an EMBL/GenBank/DDBJ whole genome shotgun (WGS) entry which is preliminary data.</text>
</comment>